<evidence type="ECO:0000313" key="1">
    <source>
        <dbReference type="EMBL" id="KAI5658218.1"/>
    </source>
</evidence>
<dbReference type="EMBL" id="CM044706">
    <property type="protein sequence ID" value="KAI5658218.1"/>
    <property type="molecule type" value="Genomic_DNA"/>
</dbReference>
<reference evidence="2" key="1">
    <citation type="journal article" date="2023" name="Nat. Plants">
        <title>Single-cell RNA sequencing provides a high-resolution roadmap for understanding the multicellular compartmentation of specialized metabolism.</title>
        <authorList>
            <person name="Sun S."/>
            <person name="Shen X."/>
            <person name="Li Y."/>
            <person name="Li Y."/>
            <person name="Wang S."/>
            <person name="Li R."/>
            <person name="Zhang H."/>
            <person name="Shen G."/>
            <person name="Guo B."/>
            <person name="Wei J."/>
            <person name="Xu J."/>
            <person name="St-Pierre B."/>
            <person name="Chen S."/>
            <person name="Sun C."/>
        </authorList>
    </citation>
    <scope>NUCLEOTIDE SEQUENCE [LARGE SCALE GENOMIC DNA]</scope>
</reference>
<keyword evidence="2" id="KW-1185">Reference proteome</keyword>
<evidence type="ECO:0000313" key="2">
    <source>
        <dbReference type="Proteomes" id="UP001060085"/>
    </source>
</evidence>
<sequence>MSHFKSLAQKVINQTQLKQFHAHLIQNSLHHQNYWVALLIHLCTRFHAPPPYAACIFNSALQPNVFVFTNMLKFHSQRGALSDVLALFDQMQKLDVKPDAFVYPLLIKSAGKAGISFHAHLLKMGLDCDKYICNVIMDFYGKYGHIETARKLFDEIPDKSVADWNSIISGYWNWGNELEAKTLFDLMPEKNVITWTAMVTGYSKMKDLKNARMFFDEMPERSVVSWNAMISGYAQNGFTEQALSLFSEMLSAGIRPDETTWVAVISSCSSSGDPNLAGSVVNMVNAKGIRLNSFVKTALLDMYGKCGNLDMARKIFDELGVYRNLVTWNAMIAAYTRAGDLASARELFYQMPEKNIISWNSMIAGCQQNGQSAMAIELFKEMLANKGLRPDEITMVSVISACGHLGALELGNWVVEFLTENQMKLSISGYNSLIYMYSKCGSMGQAKKIFQEMGTRDVISYNALITGFAAYGNGIEAVALLSKMKQESIEPDRITYIGILTACSHSGSLEEGRKVFESTQAPDVDHYACMVDLYCRVGKLDEAKRLIDCMPMHPHAGVYGSLLNASRVHKRIDLGEFAANKLFELEPENSGNYVLLSNIYASAGRWEDVDRIRGLMKKERVKKTTGWSWVEHAGKIHRFIVGDHSHELSLEIYRVLRDIKERMRNAGYIADKSCVLRDVEEEEKEEMVGTHSEKLAVAFAILVSEPGTIIRVVKNLRVCRDCHTAFKIISELEGREILVRDNNRFHCFKDGFCSCKDHW</sequence>
<accession>A0ACC0AE12</accession>
<gene>
    <name evidence="1" type="ORF">M9H77_27011</name>
</gene>
<comment type="caution">
    <text evidence="1">The sequence shown here is derived from an EMBL/GenBank/DDBJ whole genome shotgun (WGS) entry which is preliminary data.</text>
</comment>
<protein>
    <submittedName>
        <fullName evidence="1">Uncharacterized protein</fullName>
    </submittedName>
</protein>
<organism evidence="1 2">
    <name type="scientific">Catharanthus roseus</name>
    <name type="common">Madagascar periwinkle</name>
    <name type="synonym">Vinca rosea</name>
    <dbReference type="NCBI Taxonomy" id="4058"/>
    <lineage>
        <taxon>Eukaryota</taxon>
        <taxon>Viridiplantae</taxon>
        <taxon>Streptophyta</taxon>
        <taxon>Embryophyta</taxon>
        <taxon>Tracheophyta</taxon>
        <taxon>Spermatophyta</taxon>
        <taxon>Magnoliopsida</taxon>
        <taxon>eudicotyledons</taxon>
        <taxon>Gunneridae</taxon>
        <taxon>Pentapetalae</taxon>
        <taxon>asterids</taxon>
        <taxon>lamiids</taxon>
        <taxon>Gentianales</taxon>
        <taxon>Apocynaceae</taxon>
        <taxon>Rauvolfioideae</taxon>
        <taxon>Vinceae</taxon>
        <taxon>Catharanthinae</taxon>
        <taxon>Catharanthus</taxon>
    </lineage>
</organism>
<name>A0ACC0AE12_CATRO</name>
<proteinExistence type="predicted"/>
<dbReference type="Proteomes" id="UP001060085">
    <property type="component" value="Linkage Group LG06"/>
</dbReference>